<dbReference type="PROSITE" id="PS51419">
    <property type="entry name" value="RAB"/>
    <property type="match status" value="1"/>
</dbReference>
<dbReference type="SUPFAM" id="SSF52540">
    <property type="entry name" value="P-loop containing nucleoside triphosphate hydrolases"/>
    <property type="match status" value="1"/>
</dbReference>
<sequence length="201" mass="21541">MSVFDVKLVLLGCSACGKSTLLHRLVHGRYRPGLPPTYGAEFGAKRVEVAVPGGGGTNGSEREGRSRGAGRRPSSAADSGGNGGGSGRRGASVGIWDTSGAARFHSQSRRFIAGADAVLVCWDATSRDSWEAMRAWVADARAEDPAVRIYLAACKSDLVLRHNQVAHMEVQVERWPSQEQQQQQARQHSQEEQQQQSAGGT</sequence>
<reference evidence="4 5" key="1">
    <citation type="journal article" date="2018" name="Plant J.">
        <title>Genome sequences of Chlorella sorokiniana UTEX 1602 and Micractinium conductrix SAG 241.80: implications to maltose excretion by a green alga.</title>
        <authorList>
            <person name="Arriola M.B."/>
            <person name="Velmurugan N."/>
            <person name="Zhang Y."/>
            <person name="Plunkett M.H."/>
            <person name="Hondzo H."/>
            <person name="Barney B.M."/>
        </authorList>
    </citation>
    <scope>NUCLEOTIDE SEQUENCE [LARGE SCALE GENOMIC DNA]</scope>
    <source>
        <strain evidence="5">UTEX 1602</strain>
    </source>
</reference>
<proteinExistence type="predicted"/>
<dbReference type="InterPro" id="IPR027417">
    <property type="entry name" value="P-loop_NTPase"/>
</dbReference>
<evidence type="ECO:0000256" key="2">
    <source>
        <dbReference type="ARBA" id="ARBA00023134"/>
    </source>
</evidence>
<keyword evidence="5" id="KW-1185">Reference proteome</keyword>
<dbReference type="Pfam" id="PF00071">
    <property type="entry name" value="Ras"/>
    <property type="match status" value="2"/>
</dbReference>
<evidence type="ECO:0000256" key="3">
    <source>
        <dbReference type="SAM" id="MobiDB-lite"/>
    </source>
</evidence>
<comment type="caution">
    <text evidence="4">The sequence shown here is derived from an EMBL/GenBank/DDBJ whole genome shotgun (WGS) entry which is preliminary data.</text>
</comment>
<keyword evidence="2" id="KW-0342">GTP-binding</keyword>
<evidence type="ECO:0000313" key="5">
    <source>
        <dbReference type="Proteomes" id="UP000239899"/>
    </source>
</evidence>
<dbReference type="SMART" id="SM00174">
    <property type="entry name" value="RHO"/>
    <property type="match status" value="1"/>
</dbReference>
<dbReference type="EMBL" id="LHPG02000002">
    <property type="protein sequence ID" value="PRW60366.1"/>
    <property type="molecule type" value="Genomic_DNA"/>
</dbReference>
<evidence type="ECO:0000256" key="1">
    <source>
        <dbReference type="ARBA" id="ARBA00022741"/>
    </source>
</evidence>
<keyword evidence="1" id="KW-0547">Nucleotide-binding</keyword>
<dbReference type="Gene3D" id="3.40.50.300">
    <property type="entry name" value="P-loop containing nucleotide triphosphate hydrolases"/>
    <property type="match status" value="1"/>
</dbReference>
<dbReference type="GO" id="GO:0005525">
    <property type="term" value="F:GTP binding"/>
    <property type="evidence" value="ECO:0007669"/>
    <property type="project" value="UniProtKB-KW"/>
</dbReference>
<dbReference type="PRINTS" id="PR00449">
    <property type="entry name" value="RASTRNSFRMNG"/>
</dbReference>
<dbReference type="InterPro" id="IPR001806">
    <property type="entry name" value="Small_GTPase"/>
</dbReference>
<feature type="region of interest" description="Disordered" evidence="3">
    <location>
        <begin position="172"/>
        <end position="201"/>
    </location>
</feature>
<feature type="compositionally biased region" description="Low complexity" evidence="3">
    <location>
        <begin position="177"/>
        <end position="201"/>
    </location>
</feature>
<gene>
    <name evidence="4" type="ORF">C2E21_1202</name>
</gene>
<dbReference type="AlphaFoldDB" id="A0A2P6U223"/>
<dbReference type="GO" id="GO:0003924">
    <property type="term" value="F:GTPase activity"/>
    <property type="evidence" value="ECO:0007669"/>
    <property type="project" value="InterPro"/>
</dbReference>
<organism evidence="4 5">
    <name type="scientific">Chlorella sorokiniana</name>
    <name type="common">Freshwater green alga</name>
    <dbReference type="NCBI Taxonomy" id="3076"/>
    <lineage>
        <taxon>Eukaryota</taxon>
        <taxon>Viridiplantae</taxon>
        <taxon>Chlorophyta</taxon>
        <taxon>core chlorophytes</taxon>
        <taxon>Trebouxiophyceae</taxon>
        <taxon>Chlorellales</taxon>
        <taxon>Chlorellaceae</taxon>
        <taxon>Chlorella clade</taxon>
        <taxon>Chlorella</taxon>
    </lineage>
</organism>
<dbReference type="OrthoDB" id="25896at2759"/>
<dbReference type="SMART" id="SM00175">
    <property type="entry name" value="RAB"/>
    <property type="match status" value="1"/>
</dbReference>
<evidence type="ECO:0000313" key="4">
    <source>
        <dbReference type="EMBL" id="PRW60366.1"/>
    </source>
</evidence>
<dbReference type="STRING" id="3076.A0A2P6U223"/>
<feature type="region of interest" description="Disordered" evidence="3">
    <location>
        <begin position="49"/>
        <end position="92"/>
    </location>
</feature>
<protein>
    <submittedName>
        <fullName evidence="4">Ras-related Rab-24-like</fullName>
    </submittedName>
</protein>
<dbReference type="Proteomes" id="UP000239899">
    <property type="component" value="Unassembled WGS sequence"/>
</dbReference>
<accession>A0A2P6U223</accession>
<name>A0A2P6U223_CHLSO</name>
<dbReference type="PANTHER" id="PTHR24073">
    <property type="entry name" value="DRAB5-RELATED"/>
    <property type="match status" value="1"/>
</dbReference>